<dbReference type="GO" id="GO:0016020">
    <property type="term" value="C:membrane"/>
    <property type="evidence" value="ECO:0007669"/>
    <property type="project" value="UniProtKB-SubCell"/>
</dbReference>
<proteinExistence type="predicted"/>
<evidence type="ECO:0000256" key="2">
    <source>
        <dbReference type="ARBA" id="ARBA00023136"/>
    </source>
</evidence>
<name>A0A7G7G9F6_9BACT</name>
<organism evidence="4 5">
    <name type="scientific">Adhaeribacter swui</name>
    <dbReference type="NCBI Taxonomy" id="2086471"/>
    <lineage>
        <taxon>Bacteria</taxon>
        <taxon>Pseudomonadati</taxon>
        <taxon>Bacteroidota</taxon>
        <taxon>Cytophagia</taxon>
        <taxon>Cytophagales</taxon>
        <taxon>Hymenobacteraceae</taxon>
        <taxon>Adhaeribacter</taxon>
    </lineage>
</organism>
<comment type="subcellular location">
    <subcellularLocation>
        <location evidence="1">Membrane</location>
    </subcellularLocation>
</comment>
<accession>A0A7G7G9F6</accession>
<dbReference type="InterPro" id="IPR050491">
    <property type="entry name" value="AmpC-like"/>
</dbReference>
<reference evidence="4 5" key="1">
    <citation type="journal article" date="2018" name="Int. J. Syst. Evol. Microbiol.">
        <title>Adhaeribacter swui sp. nov., isolated from wet mud.</title>
        <authorList>
            <person name="Kim D.U."/>
            <person name="Kim K.W."/>
            <person name="Kang M.S."/>
            <person name="Kim J.Y."/>
            <person name="Jang J.H."/>
            <person name="Kim M.K."/>
        </authorList>
    </citation>
    <scope>NUCLEOTIDE SEQUENCE [LARGE SCALE GENOMIC DNA]</scope>
    <source>
        <strain evidence="4 5">KCTC 52873</strain>
    </source>
</reference>
<sequence length="379" mass="42329">MNKALLLLFGLFFFWLPLLTTAQSYLAGKLDSFMQAQVASEKFNGNVLVAQSGKIIYQKAFGYRNYNTKEVLDNQSVFELASLSKPFTAMGILLLVEKNQLKLSDTLRKFFPQLPYSRVTLQHLLTHTAGLPDYMDMLKNWSAAKAASNKEVINFLAESRPVAYFKPGEQWKYSNTGYVLLASILEQVTGQTFSDYLTKYIFRPLKMAHSRVYLSKQTGEQFSNYATGYVYSDRRKRYVPPDSLLTYNFVIPQAGIQGDGGVHSTTADLLKWDRALKKNQLLSPATQQQMLAAQVAIDPSSGMYVATGVQHYGYGMGVGQNKYGNYLWHGGNRPGYATNLIRYVAPDVTIIVLANCTTSDNTSQVLKISNGIADLVLGK</sequence>
<dbReference type="PANTHER" id="PTHR46825">
    <property type="entry name" value="D-ALANYL-D-ALANINE-CARBOXYPEPTIDASE/ENDOPEPTIDASE AMPH"/>
    <property type="match status" value="1"/>
</dbReference>
<keyword evidence="5" id="KW-1185">Reference proteome</keyword>
<protein>
    <submittedName>
        <fullName evidence="4">Beta-lactamase family protein</fullName>
    </submittedName>
</protein>
<dbReference type="Proteomes" id="UP000515237">
    <property type="component" value="Chromosome"/>
</dbReference>
<dbReference type="Gene3D" id="3.40.710.10">
    <property type="entry name" value="DD-peptidase/beta-lactamase superfamily"/>
    <property type="match status" value="1"/>
</dbReference>
<keyword evidence="2" id="KW-0472">Membrane</keyword>
<dbReference type="Pfam" id="PF00144">
    <property type="entry name" value="Beta-lactamase"/>
    <property type="match status" value="1"/>
</dbReference>
<evidence type="ECO:0000313" key="5">
    <source>
        <dbReference type="Proteomes" id="UP000515237"/>
    </source>
</evidence>
<dbReference type="InterPro" id="IPR012338">
    <property type="entry name" value="Beta-lactam/transpept-like"/>
</dbReference>
<feature type="domain" description="Beta-lactamase-related" evidence="3">
    <location>
        <begin position="31"/>
        <end position="359"/>
    </location>
</feature>
<dbReference type="PANTHER" id="PTHR46825:SF11">
    <property type="entry name" value="PENICILLIN-BINDING PROTEIN 4"/>
    <property type="match status" value="1"/>
</dbReference>
<dbReference type="RefSeq" id="WP_185270272.1">
    <property type="nucleotide sequence ID" value="NZ_CP055156.1"/>
</dbReference>
<dbReference type="AlphaFoldDB" id="A0A7G7G9F6"/>
<evidence type="ECO:0000259" key="3">
    <source>
        <dbReference type="Pfam" id="PF00144"/>
    </source>
</evidence>
<dbReference type="EMBL" id="CP055156">
    <property type="protein sequence ID" value="QNF33790.1"/>
    <property type="molecule type" value="Genomic_DNA"/>
</dbReference>
<evidence type="ECO:0000313" key="4">
    <source>
        <dbReference type="EMBL" id="QNF33790.1"/>
    </source>
</evidence>
<dbReference type="KEGG" id="aswu:HUW51_14060"/>
<dbReference type="SUPFAM" id="SSF56601">
    <property type="entry name" value="beta-lactamase/transpeptidase-like"/>
    <property type="match status" value="1"/>
</dbReference>
<dbReference type="InterPro" id="IPR001466">
    <property type="entry name" value="Beta-lactam-related"/>
</dbReference>
<evidence type="ECO:0000256" key="1">
    <source>
        <dbReference type="ARBA" id="ARBA00004370"/>
    </source>
</evidence>
<gene>
    <name evidence="4" type="ORF">HUW51_14060</name>
</gene>